<reference evidence="3 6" key="2">
    <citation type="submission" date="2019-07" db="EMBL/GenBank/DDBJ databases">
        <title>Whole genome shotgun sequence of Myxococcus fulvus NBRC 100333.</title>
        <authorList>
            <person name="Hosoyama A."/>
            <person name="Uohara A."/>
            <person name="Ohji S."/>
            <person name="Ichikawa N."/>
        </authorList>
    </citation>
    <scope>NUCLEOTIDE SEQUENCE [LARGE SCALE GENOMIC DNA]</scope>
    <source>
        <strain evidence="3 6">NBRC 100333</strain>
    </source>
</reference>
<dbReference type="InterPro" id="IPR006016">
    <property type="entry name" value="UspA"/>
</dbReference>
<dbReference type="OrthoDB" id="5381120at2"/>
<dbReference type="PANTHER" id="PTHR46268">
    <property type="entry name" value="STRESS RESPONSE PROTEIN NHAX"/>
    <property type="match status" value="1"/>
</dbReference>
<organism evidence="3 6">
    <name type="scientific">Myxococcus fulvus</name>
    <dbReference type="NCBI Taxonomy" id="33"/>
    <lineage>
        <taxon>Bacteria</taxon>
        <taxon>Pseudomonadati</taxon>
        <taxon>Myxococcota</taxon>
        <taxon>Myxococcia</taxon>
        <taxon>Myxococcales</taxon>
        <taxon>Cystobacterineae</taxon>
        <taxon>Myxococcaceae</taxon>
        <taxon>Myxococcus</taxon>
    </lineage>
</organism>
<gene>
    <name evidence="3" type="ORF">MFU01_16840</name>
    <name evidence="4" type="ORF">SAMN05443572_104719</name>
</gene>
<dbReference type="Proteomes" id="UP000321514">
    <property type="component" value="Unassembled WGS sequence"/>
</dbReference>
<dbReference type="Proteomes" id="UP000183760">
    <property type="component" value="Unassembled WGS sequence"/>
</dbReference>
<comment type="caution">
    <text evidence="3">The sequence shown here is derived from an EMBL/GenBank/DDBJ whole genome shotgun (WGS) entry which is preliminary data.</text>
</comment>
<evidence type="ECO:0000313" key="3">
    <source>
        <dbReference type="EMBL" id="GEN06647.1"/>
    </source>
</evidence>
<dbReference type="Gene3D" id="3.40.50.620">
    <property type="entry name" value="HUPs"/>
    <property type="match status" value="2"/>
</dbReference>
<feature type="domain" description="UspA" evidence="2">
    <location>
        <begin position="165"/>
        <end position="303"/>
    </location>
</feature>
<evidence type="ECO:0000313" key="6">
    <source>
        <dbReference type="Proteomes" id="UP000321514"/>
    </source>
</evidence>
<dbReference type="PANTHER" id="PTHR46268:SF6">
    <property type="entry name" value="UNIVERSAL STRESS PROTEIN UP12"/>
    <property type="match status" value="1"/>
</dbReference>
<dbReference type="EMBL" id="FOIB01000004">
    <property type="protein sequence ID" value="SEU07158.1"/>
    <property type="molecule type" value="Genomic_DNA"/>
</dbReference>
<accession>A0A511SYI9</accession>
<sequence>MRQHVLTRVDIPLLQAGTFRGPRGLTRLVVATDFSLRSELALSRALRLPLGLGATFTLLHAGPVLEGSPGGVVLGGGCLRKAVHAACRRLRHRPDVTVREELRQGDTLDALSAVAREQGAQLVVLGGERVLTPGRSLGEGSMVRRALRRLDTSMLAVLPHPARPYENPLVAVDFTRESRRALELTMRLCPLTPVSVLHVVDTREEEAALRARGAPPERFLMLRHERELDARLELARFLAPYRETGCELEARLRSGEPGEALLAHAVELGSDLLVLAGPRGAGDEALLAERVLAQSSCDVLVSRHERPAVG</sequence>
<dbReference type="RefSeq" id="WP_046716720.1">
    <property type="nucleotide sequence ID" value="NZ_BJXR01000017.1"/>
</dbReference>
<comment type="similarity">
    <text evidence="1">Belongs to the universal stress protein A family.</text>
</comment>
<dbReference type="STRING" id="1334629.MFUL124B02_40005"/>
<reference evidence="4 5" key="1">
    <citation type="submission" date="2016-10" db="EMBL/GenBank/DDBJ databases">
        <authorList>
            <person name="Varghese N."/>
            <person name="Submissions S."/>
        </authorList>
    </citation>
    <scope>NUCLEOTIDE SEQUENCE [LARGE SCALE GENOMIC DNA]</scope>
    <source>
        <strain evidence="4 5">DSM 16525</strain>
    </source>
</reference>
<evidence type="ECO:0000256" key="1">
    <source>
        <dbReference type="ARBA" id="ARBA00008791"/>
    </source>
</evidence>
<proteinExistence type="inferred from homology"/>
<evidence type="ECO:0000313" key="4">
    <source>
        <dbReference type="EMBL" id="SEU07158.1"/>
    </source>
</evidence>
<feature type="domain" description="UspA" evidence="2">
    <location>
        <begin position="26"/>
        <end position="157"/>
    </location>
</feature>
<protein>
    <submittedName>
        <fullName evidence="4">Nucleotide-binding universal stress protein, UspA family</fullName>
    </submittedName>
</protein>
<evidence type="ECO:0000259" key="2">
    <source>
        <dbReference type="Pfam" id="PF00582"/>
    </source>
</evidence>
<dbReference type="EMBL" id="BJXR01000017">
    <property type="protein sequence ID" value="GEN06647.1"/>
    <property type="molecule type" value="Genomic_DNA"/>
</dbReference>
<dbReference type="AlphaFoldDB" id="A0A511SYI9"/>
<name>A0A511SYI9_MYXFU</name>
<dbReference type="Pfam" id="PF00582">
    <property type="entry name" value="Usp"/>
    <property type="match status" value="2"/>
</dbReference>
<keyword evidence="5" id="KW-1185">Reference proteome</keyword>
<dbReference type="SUPFAM" id="SSF52402">
    <property type="entry name" value="Adenine nucleotide alpha hydrolases-like"/>
    <property type="match status" value="2"/>
</dbReference>
<dbReference type="CDD" id="cd00293">
    <property type="entry name" value="USP-like"/>
    <property type="match status" value="2"/>
</dbReference>
<evidence type="ECO:0000313" key="5">
    <source>
        <dbReference type="Proteomes" id="UP000183760"/>
    </source>
</evidence>
<dbReference type="InterPro" id="IPR014729">
    <property type="entry name" value="Rossmann-like_a/b/a_fold"/>
</dbReference>